<comment type="caution">
    <text evidence="2">The sequence shown here is derived from an EMBL/GenBank/DDBJ whole genome shotgun (WGS) entry which is preliminary data.</text>
</comment>
<dbReference type="InterPro" id="IPR050373">
    <property type="entry name" value="Fibrinogen_C-term_domain"/>
</dbReference>
<sequence length="87" mass="10107">MDSEVNFFTSWESYKKGFGNKEGEYWLGIEFIHQLMRRHQHELRVDLEDFKGKKAYALFESFSVDSEAELWVQTACFVDGGAGATFI</sequence>
<evidence type="ECO:0000259" key="1">
    <source>
        <dbReference type="PROSITE" id="PS51406"/>
    </source>
</evidence>
<name>A0AA88PUB4_9TELE</name>
<proteinExistence type="predicted"/>
<evidence type="ECO:0000313" key="3">
    <source>
        <dbReference type="Proteomes" id="UP001187343"/>
    </source>
</evidence>
<keyword evidence="3" id="KW-1185">Reference proteome</keyword>
<reference evidence="2" key="1">
    <citation type="submission" date="2023-08" db="EMBL/GenBank/DDBJ databases">
        <title>Chromosome-level Genome Assembly of mud carp (Cirrhinus molitorella).</title>
        <authorList>
            <person name="Liu H."/>
        </authorList>
    </citation>
    <scope>NUCLEOTIDE SEQUENCE</scope>
    <source>
        <strain evidence="2">Prfri</strain>
        <tissue evidence="2">Muscle</tissue>
    </source>
</reference>
<organism evidence="2 3">
    <name type="scientific">Cirrhinus molitorella</name>
    <name type="common">mud carp</name>
    <dbReference type="NCBI Taxonomy" id="172907"/>
    <lineage>
        <taxon>Eukaryota</taxon>
        <taxon>Metazoa</taxon>
        <taxon>Chordata</taxon>
        <taxon>Craniata</taxon>
        <taxon>Vertebrata</taxon>
        <taxon>Euteleostomi</taxon>
        <taxon>Actinopterygii</taxon>
        <taxon>Neopterygii</taxon>
        <taxon>Teleostei</taxon>
        <taxon>Ostariophysi</taxon>
        <taxon>Cypriniformes</taxon>
        <taxon>Cyprinidae</taxon>
        <taxon>Labeoninae</taxon>
        <taxon>Labeonini</taxon>
        <taxon>Cirrhinus</taxon>
    </lineage>
</organism>
<accession>A0AA88PUB4</accession>
<dbReference type="SUPFAM" id="SSF56496">
    <property type="entry name" value="Fibrinogen C-terminal domain-like"/>
    <property type="match status" value="1"/>
</dbReference>
<protein>
    <recommendedName>
        <fullName evidence="1">Fibrinogen C-terminal domain-containing protein</fullName>
    </recommendedName>
</protein>
<dbReference type="AlphaFoldDB" id="A0AA88PUB4"/>
<dbReference type="PANTHER" id="PTHR19143:SF225">
    <property type="entry name" value="MICROFIBRIL-ASSOCIATED GLYCOPROTEIN 4"/>
    <property type="match status" value="1"/>
</dbReference>
<dbReference type="InterPro" id="IPR014716">
    <property type="entry name" value="Fibrinogen_a/b/g_C_1"/>
</dbReference>
<dbReference type="GO" id="GO:0005615">
    <property type="term" value="C:extracellular space"/>
    <property type="evidence" value="ECO:0007669"/>
    <property type="project" value="TreeGrafter"/>
</dbReference>
<dbReference type="EMBL" id="JAUYZG010000013">
    <property type="protein sequence ID" value="KAK2891367.1"/>
    <property type="molecule type" value="Genomic_DNA"/>
</dbReference>
<dbReference type="PROSITE" id="PS51406">
    <property type="entry name" value="FIBRINOGEN_C_2"/>
    <property type="match status" value="1"/>
</dbReference>
<dbReference type="GO" id="GO:0048251">
    <property type="term" value="P:elastic fiber assembly"/>
    <property type="evidence" value="ECO:0007669"/>
    <property type="project" value="TreeGrafter"/>
</dbReference>
<dbReference type="Pfam" id="PF00147">
    <property type="entry name" value="Fibrinogen_C"/>
    <property type="match status" value="1"/>
</dbReference>
<gene>
    <name evidence="2" type="ORF">Q8A67_014010</name>
</gene>
<dbReference type="InterPro" id="IPR002181">
    <property type="entry name" value="Fibrinogen_a/b/g_C_dom"/>
</dbReference>
<dbReference type="InterPro" id="IPR036056">
    <property type="entry name" value="Fibrinogen-like_C"/>
</dbReference>
<feature type="domain" description="Fibrinogen C-terminal" evidence="1">
    <location>
        <begin position="1"/>
        <end position="87"/>
    </location>
</feature>
<dbReference type="Gene3D" id="3.90.215.10">
    <property type="entry name" value="Gamma Fibrinogen, chain A, domain 1"/>
    <property type="match status" value="1"/>
</dbReference>
<dbReference type="Proteomes" id="UP001187343">
    <property type="component" value="Unassembled WGS sequence"/>
</dbReference>
<evidence type="ECO:0000313" key="2">
    <source>
        <dbReference type="EMBL" id="KAK2891367.1"/>
    </source>
</evidence>
<dbReference type="PANTHER" id="PTHR19143">
    <property type="entry name" value="FIBRINOGEN/TENASCIN/ANGIOPOEITIN"/>
    <property type="match status" value="1"/>
</dbReference>